<dbReference type="InterPro" id="IPR004669">
    <property type="entry name" value="C4_dicarb_anaerob_car"/>
</dbReference>
<evidence type="ECO:0000256" key="4">
    <source>
        <dbReference type="ARBA" id="ARBA00022475"/>
    </source>
</evidence>
<feature type="transmembrane region" description="Helical" evidence="8">
    <location>
        <begin position="28"/>
        <end position="48"/>
    </location>
</feature>
<dbReference type="PANTHER" id="PTHR42002">
    <property type="entry name" value="ANAEROBIC C4-DICARBOXYLATE TRANSPORTER DCUC-RELATED"/>
    <property type="match status" value="1"/>
</dbReference>
<evidence type="ECO:0000313" key="10">
    <source>
        <dbReference type="Proteomes" id="UP000186309"/>
    </source>
</evidence>
<accession>A0A1U7CL59</accession>
<organism evidence="9 10">
    <name type="scientific">Paludisphaera borealis</name>
    <dbReference type="NCBI Taxonomy" id="1387353"/>
    <lineage>
        <taxon>Bacteria</taxon>
        <taxon>Pseudomonadati</taxon>
        <taxon>Planctomycetota</taxon>
        <taxon>Planctomycetia</taxon>
        <taxon>Isosphaerales</taxon>
        <taxon>Isosphaeraceae</taxon>
        <taxon>Paludisphaera</taxon>
    </lineage>
</organism>
<evidence type="ECO:0000256" key="2">
    <source>
        <dbReference type="ARBA" id="ARBA00005275"/>
    </source>
</evidence>
<dbReference type="STRING" id="1387353.BSF38_01090"/>
<feature type="transmembrane region" description="Helical" evidence="8">
    <location>
        <begin position="176"/>
        <end position="199"/>
    </location>
</feature>
<dbReference type="GO" id="GO:0015556">
    <property type="term" value="F:C4-dicarboxylate transmembrane transporter activity"/>
    <property type="evidence" value="ECO:0007669"/>
    <property type="project" value="InterPro"/>
</dbReference>
<evidence type="ECO:0000313" key="9">
    <source>
        <dbReference type="EMBL" id="APW59661.1"/>
    </source>
</evidence>
<evidence type="ECO:0000256" key="5">
    <source>
        <dbReference type="ARBA" id="ARBA00022692"/>
    </source>
</evidence>
<feature type="transmembrane region" description="Helical" evidence="8">
    <location>
        <begin position="219"/>
        <end position="243"/>
    </location>
</feature>
<feature type="transmembrane region" description="Helical" evidence="8">
    <location>
        <begin position="324"/>
        <end position="352"/>
    </location>
</feature>
<dbReference type="EMBL" id="CP019082">
    <property type="protein sequence ID" value="APW59661.1"/>
    <property type="molecule type" value="Genomic_DNA"/>
</dbReference>
<keyword evidence="4" id="KW-1003">Cell membrane</keyword>
<comment type="subcellular location">
    <subcellularLocation>
        <location evidence="1">Cell membrane</location>
        <topology evidence="1">Multi-pass membrane protein</topology>
    </subcellularLocation>
</comment>
<dbReference type="Proteomes" id="UP000186309">
    <property type="component" value="Chromosome"/>
</dbReference>
<dbReference type="KEGG" id="pbor:BSF38_01090"/>
<feature type="transmembrane region" description="Helical" evidence="8">
    <location>
        <begin position="255"/>
        <end position="274"/>
    </location>
</feature>
<keyword evidence="3" id="KW-0813">Transport</keyword>
<sequence>MNLHIWLVLLDLVVVMVLITRRLDVRLVLLLGALPLFAAKSGTAAMVAKMAAEMSNVATIVPIGSAMGFAYVLKTTGCDREMVRLLLSPLKWVPWLLVPGGILAGYLVNTTIVSQAGTAAVLGPILIPLLRAGGLGAATSGAVLLLGASMGGELFNPGAVEMRKLSELTGLTGHQLVARQAPLNFITCGSALLAFWFLTRRRTPIDDPSDEAASIDEPIRIFKAMIPTIPLVLLSADAALGAASPLAAVVGPSKILAAMLIGVALAGAIVPASIRGLAASFFEGAGYAYTHVISLIVAASTFAEGVRQSGLIELMVQALANWPTLAVVATTVIPWSLGVVSGSGIAPAVAIMDFLVPAADGLGLDPVRLGTLAALGAHFGRTMSPAAAVVAMCSRLADERPSELIRHVAFPLLFGMAVMIAVSLLGIV</sequence>
<gene>
    <name evidence="9" type="primary">dcuD</name>
    <name evidence="9" type="ORF">BSF38_01090</name>
</gene>
<reference evidence="10" key="1">
    <citation type="submission" date="2016-12" db="EMBL/GenBank/DDBJ databases">
        <title>Comparative genomics of four Isosphaeraceae planctomycetes: a common pool of plasmids and glycoside hydrolase genes.</title>
        <authorList>
            <person name="Ivanova A."/>
        </authorList>
    </citation>
    <scope>NUCLEOTIDE SEQUENCE [LARGE SCALE GENOMIC DNA]</scope>
    <source>
        <strain evidence="10">PX4</strain>
    </source>
</reference>
<dbReference type="AlphaFoldDB" id="A0A1U7CL59"/>
<feature type="transmembrane region" description="Helical" evidence="8">
    <location>
        <begin position="93"/>
        <end position="112"/>
    </location>
</feature>
<protein>
    <submittedName>
        <fullName evidence="9">Cryptic C4-dicarboxylate transporter DcuD</fullName>
    </submittedName>
</protein>
<proteinExistence type="inferred from homology"/>
<dbReference type="NCBIfam" id="NF037994">
    <property type="entry name" value="DcuC_1"/>
    <property type="match status" value="1"/>
</dbReference>
<dbReference type="GO" id="GO:0005886">
    <property type="term" value="C:plasma membrane"/>
    <property type="evidence" value="ECO:0007669"/>
    <property type="project" value="UniProtKB-SubCell"/>
</dbReference>
<keyword evidence="7 8" id="KW-0472">Membrane</keyword>
<dbReference type="InterPro" id="IPR018385">
    <property type="entry name" value="C4_dicarb_anaerob_car-like"/>
</dbReference>
<feature type="transmembrane region" description="Helical" evidence="8">
    <location>
        <begin position="404"/>
        <end position="427"/>
    </location>
</feature>
<evidence type="ECO:0000256" key="8">
    <source>
        <dbReference type="SAM" id="Phobius"/>
    </source>
</evidence>
<comment type="similarity">
    <text evidence="2">Belongs to the DcuC/DcuD transporter (TC 2.A.61) family.</text>
</comment>
<dbReference type="OrthoDB" id="1675518at2"/>
<keyword evidence="5 8" id="KW-0812">Transmembrane</keyword>
<evidence type="ECO:0000256" key="6">
    <source>
        <dbReference type="ARBA" id="ARBA00022989"/>
    </source>
</evidence>
<name>A0A1U7CL59_9BACT</name>
<keyword evidence="6 8" id="KW-1133">Transmembrane helix</keyword>
<evidence type="ECO:0000256" key="3">
    <source>
        <dbReference type="ARBA" id="ARBA00022448"/>
    </source>
</evidence>
<feature type="transmembrane region" description="Helical" evidence="8">
    <location>
        <begin position="286"/>
        <end position="303"/>
    </location>
</feature>
<dbReference type="RefSeq" id="WP_076343810.1">
    <property type="nucleotide sequence ID" value="NZ_CP019082.1"/>
</dbReference>
<dbReference type="Pfam" id="PF03606">
    <property type="entry name" value="DcuC"/>
    <property type="match status" value="1"/>
</dbReference>
<dbReference type="PANTHER" id="PTHR42002:SF2">
    <property type="entry name" value="ANAEROBIC C4-DICARBOXYLATE TRANSPORTER DCUC-RELATED"/>
    <property type="match status" value="1"/>
</dbReference>
<evidence type="ECO:0000256" key="1">
    <source>
        <dbReference type="ARBA" id="ARBA00004651"/>
    </source>
</evidence>
<keyword evidence="10" id="KW-1185">Reference proteome</keyword>
<feature type="transmembrane region" description="Helical" evidence="8">
    <location>
        <begin position="6"/>
        <end position="23"/>
    </location>
</feature>
<evidence type="ECO:0000256" key="7">
    <source>
        <dbReference type="ARBA" id="ARBA00023136"/>
    </source>
</evidence>
<feature type="transmembrane region" description="Helical" evidence="8">
    <location>
        <begin position="132"/>
        <end position="155"/>
    </location>
</feature>